<dbReference type="InterPro" id="IPR013324">
    <property type="entry name" value="RNA_pol_sigma_r3/r4-like"/>
</dbReference>
<feature type="domain" description="RNA polymerase sigma factor 70 region 4 type 2" evidence="8">
    <location>
        <begin position="110"/>
        <end position="161"/>
    </location>
</feature>
<organism evidence="9 10">
    <name type="scientific">Catenuloplanes indicus</name>
    <dbReference type="NCBI Taxonomy" id="137267"/>
    <lineage>
        <taxon>Bacteria</taxon>
        <taxon>Bacillati</taxon>
        <taxon>Actinomycetota</taxon>
        <taxon>Actinomycetes</taxon>
        <taxon>Micromonosporales</taxon>
        <taxon>Micromonosporaceae</taxon>
        <taxon>Catenuloplanes</taxon>
    </lineage>
</organism>
<evidence type="ECO:0000256" key="2">
    <source>
        <dbReference type="ARBA" id="ARBA00023015"/>
    </source>
</evidence>
<dbReference type="Pfam" id="PF04542">
    <property type="entry name" value="Sigma70_r2"/>
    <property type="match status" value="1"/>
</dbReference>
<evidence type="ECO:0000259" key="7">
    <source>
        <dbReference type="Pfam" id="PF04542"/>
    </source>
</evidence>
<dbReference type="PANTHER" id="PTHR43133">
    <property type="entry name" value="RNA POLYMERASE ECF-TYPE SIGMA FACTO"/>
    <property type="match status" value="1"/>
</dbReference>
<keyword evidence="4" id="KW-0238">DNA-binding</keyword>
<dbReference type="GO" id="GO:0003677">
    <property type="term" value="F:DNA binding"/>
    <property type="evidence" value="ECO:0007669"/>
    <property type="project" value="UniProtKB-KW"/>
</dbReference>
<dbReference type="PANTHER" id="PTHR43133:SF8">
    <property type="entry name" value="RNA POLYMERASE SIGMA FACTOR HI_1459-RELATED"/>
    <property type="match status" value="1"/>
</dbReference>
<name>A0AAE3VTZ9_9ACTN</name>
<evidence type="ECO:0000259" key="8">
    <source>
        <dbReference type="Pfam" id="PF08281"/>
    </source>
</evidence>
<evidence type="ECO:0000256" key="3">
    <source>
        <dbReference type="ARBA" id="ARBA00023082"/>
    </source>
</evidence>
<keyword evidence="10" id="KW-1185">Reference proteome</keyword>
<gene>
    <name evidence="9" type="ORF">J2S42_000304</name>
</gene>
<keyword evidence="3" id="KW-0731">Sigma factor</keyword>
<evidence type="ECO:0000256" key="5">
    <source>
        <dbReference type="ARBA" id="ARBA00023163"/>
    </source>
</evidence>
<accession>A0AAE3VTZ9</accession>
<dbReference type="InterPro" id="IPR036388">
    <property type="entry name" value="WH-like_DNA-bd_sf"/>
</dbReference>
<dbReference type="Proteomes" id="UP001240236">
    <property type="component" value="Unassembled WGS sequence"/>
</dbReference>
<keyword evidence="5" id="KW-0804">Transcription</keyword>
<dbReference type="EMBL" id="JAUSUZ010000001">
    <property type="protein sequence ID" value="MDQ0363635.1"/>
    <property type="molecule type" value="Genomic_DNA"/>
</dbReference>
<dbReference type="Pfam" id="PF08281">
    <property type="entry name" value="Sigma70_r4_2"/>
    <property type="match status" value="1"/>
</dbReference>
<proteinExistence type="inferred from homology"/>
<dbReference type="GO" id="GO:0006352">
    <property type="term" value="P:DNA-templated transcription initiation"/>
    <property type="evidence" value="ECO:0007669"/>
    <property type="project" value="InterPro"/>
</dbReference>
<comment type="similarity">
    <text evidence="1">Belongs to the sigma-70 factor family. ECF subfamily.</text>
</comment>
<dbReference type="Gene3D" id="1.10.10.10">
    <property type="entry name" value="Winged helix-like DNA-binding domain superfamily/Winged helix DNA-binding domain"/>
    <property type="match status" value="1"/>
</dbReference>
<reference evidence="9 10" key="1">
    <citation type="submission" date="2023-07" db="EMBL/GenBank/DDBJ databases">
        <title>Sequencing the genomes of 1000 actinobacteria strains.</title>
        <authorList>
            <person name="Klenk H.-P."/>
        </authorList>
    </citation>
    <scope>NUCLEOTIDE SEQUENCE [LARGE SCALE GENOMIC DNA]</scope>
    <source>
        <strain evidence="9 10">DSM 44709</strain>
    </source>
</reference>
<dbReference type="GO" id="GO:0016987">
    <property type="term" value="F:sigma factor activity"/>
    <property type="evidence" value="ECO:0007669"/>
    <property type="project" value="UniProtKB-KW"/>
</dbReference>
<sequence length="197" mass="22199">MNPSTRDPEGAFRELFRDTYDDLLLFVERRTHPAVAEDVVADVFLVAWRRFADVPVPRDEARAWLFTVAYHTMRNSRRKDHRQQSLALRILREPDTVARAESDQVAARLDLVQAWKHLSPDDQQVLTLTVFEDLTGPQAAKVLGVTRATFSVRLMRARRRLRRHLDHRAAHPTPASSAPSVSTDAAGGRVAQTGASA</sequence>
<evidence type="ECO:0000313" key="10">
    <source>
        <dbReference type="Proteomes" id="UP001240236"/>
    </source>
</evidence>
<feature type="domain" description="RNA polymerase sigma-70 region 2" evidence="7">
    <location>
        <begin position="22"/>
        <end position="82"/>
    </location>
</feature>
<dbReference type="SUPFAM" id="SSF88946">
    <property type="entry name" value="Sigma2 domain of RNA polymerase sigma factors"/>
    <property type="match status" value="1"/>
</dbReference>
<feature type="compositionally biased region" description="Low complexity" evidence="6">
    <location>
        <begin position="171"/>
        <end position="186"/>
    </location>
</feature>
<dbReference type="InterPro" id="IPR014284">
    <property type="entry name" value="RNA_pol_sigma-70_dom"/>
</dbReference>
<protein>
    <submittedName>
        <fullName evidence="9">RNA polymerase sigma-70 factor (ECF subfamily)</fullName>
    </submittedName>
</protein>
<dbReference type="NCBIfam" id="TIGR02937">
    <property type="entry name" value="sigma70-ECF"/>
    <property type="match status" value="1"/>
</dbReference>
<dbReference type="InterPro" id="IPR039425">
    <property type="entry name" value="RNA_pol_sigma-70-like"/>
</dbReference>
<dbReference type="InterPro" id="IPR007627">
    <property type="entry name" value="RNA_pol_sigma70_r2"/>
</dbReference>
<dbReference type="InterPro" id="IPR013325">
    <property type="entry name" value="RNA_pol_sigma_r2"/>
</dbReference>
<evidence type="ECO:0000256" key="6">
    <source>
        <dbReference type="SAM" id="MobiDB-lite"/>
    </source>
</evidence>
<dbReference type="SUPFAM" id="SSF88659">
    <property type="entry name" value="Sigma3 and sigma4 domains of RNA polymerase sigma factors"/>
    <property type="match status" value="1"/>
</dbReference>
<evidence type="ECO:0000313" key="9">
    <source>
        <dbReference type="EMBL" id="MDQ0363635.1"/>
    </source>
</evidence>
<feature type="region of interest" description="Disordered" evidence="6">
    <location>
        <begin position="164"/>
        <end position="197"/>
    </location>
</feature>
<dbReference type="Gene3D" id="1.10.1740.10">
    <property type="match status" value="1"/>
</dbReference>
<dbReference type="RefSeq" id="WP_307234414.1">
    <property type="nucleotide sequence ID" value="NZ_JAUSUZ010000001.1"/>
</dbReference>
<dbReference type="InterPro" id="IPR013249">
    <property type="entry name" value="RNA_pol_sigma70_r4_t2"/>
</dbReference>
<keyword evidence="2" id="KW-0805">Transcription regulation</keyword>
<evidence type="ECO:0000256" key="4">
    <source>
        <dbReference type="ARBA" id="ARBA00023125"/>
    </source>
</evidence>
<evidence type="ECO:0000256" key="1">
    <source>
        <dbReference type="ARBA" id="ARBA00010641"/>
    </source>
</evidence>
<dbReference type="AlphaFoldDB" id="A0AAE3VTZ9"/>
<comment type="caution">
    <text evidence="9">The sequence shown here is derived from an EMBL/GenBank/DDBJ whole genome shotgun (WGS) entry which is preliminary data.</text>
</comment>